<feature type="domain" description="SGNH" evidence="4">
    <location>
        <begin position="502"/>
        <end position="723"/>
    </location>
</feature>
<evidence type="ECO:0000256" key="2">
    <source>
        <dbReference type="SAM" id="Phobius"/>
    </source>
</evidence>
<dbReference type="EMBL" id="VFOS01000003">
    <property type="protein sequence ID" value="TQL58498.1"/>
    <property type="molecule type" value="Genomic_DNA"/>
</dbReference>
<evidence type="ECO:0000259" key="4">
    <source>
        <dbReference type="Pfam" id="PF19040"/>
    </source>
</evidence>
<keyword evidence="2" id="KW-0812">Transmembrane</keyword>
<feature type="compositionally biased region" description="Low complexity" evidence="1">
    <location>
        <begin position="12"/>
        <end position="27"/>
    </location>
</feature>
<dbReference type="Pfam" id="PF19040">
    <property type="entry name" value="SGNH"/>
    <property type="match status" value="1"/>
</dbReference>
<feature type="transmembrane region" description="Helical" evidence="2">
    <location>
        <begin position="414"/>
        <end position="434"/>
    </location>
</feature>
<name>A0A542ZDV3_RARFA</name>
<dbReference type="InterPro" id="IPR043968">
    <property type="entry name" value="SGNH"/>
</dbReference>
<keyword evidence="6" id="KW-1185">Reference proteome</keyword>
<gene>
    <name evidence="5" type="ORF">FB461_1912</name>
</gene>
<dbReference type="GO" id="GO:0016020">
    <property type="term" value="C:membrane"/>
    <property type="evidence" value="ECO:0007669"/>
    <property type="project" value="TreeGrafter"/>
</dbReference>
<dbReference type="PANTHER" id="PTHR23028:SF53">
    <property type="entry name" value="ACYL_TRANSF_3 DOMAIN-CONTAINING PROTEIN"/>
    <property type="match status" value="1"/>
</dbReference>
<dbReference type="GO" id="GO:0009103">
    <property type="term" value="P:lipopolysaccharide biosynthetic process"/>
    <property type="evidence" value="ECO:0007669"/>
    <property type="project" value="TreeGrafter"/>
</dbReference>
<feature type="transmembrane region" description="Helical" evidence="2">
    <location>
        <begin position="279"/>
        <end position="295"/>
    </location>
</feature>
<feature type="transmembrane region" description="Helical" evidence="2">
    <location>
        <begin position="219"/>
        <end position="241"/>
    </location>
</feature>
<feature type="transmembrane region" description="Helical" evidence="2">
    <location>
        <begin position="352"/>
        <end position="369"/>
    </location>
</feature>
<sequence length="732" mass="77841">MTIPNQARVRTGAPAPAKARAQAGSAGEPAKSRRHFRADIQALRAIAVLLVVIYHLRPERISGGFIGVDVFFVISGFLITSHLVREAAATGRVRLGAFWAARARRILPASLVTIAVTIGVTAFISPATALEDLRRQALASTFYVQNWVLAGDAVDYSASDNAATAFQHFWSLSVEEQFYVFWPFAVALALLVAVKVAGGRPGPHRSRGDGAFSASAFRMGLMAIFGLIVLASLAYSIWAVRDGRADGYFITTTRIWELGLGGLLAVIGTRGLPRPARYVLAYLGLAAILASAFVLDGDTPFPGLAALPVVLGSAAVIWAGTSKEDESPLARFDPWSFGARLRPAQWVGDRSYSLYLWHFPVIVLWPLIFPGRIGYLDVAAMLVVSLVLAHLSYRFIEQPVRRSAFLTRSTGRSLGFGLTGMVLVAGLAVAYPYIGGRATGDWAELASYAAARSPLGAQAAGDGKVPTFTGHIAAITPSPLVARKDRNIAFSAEDCVAGARGKVTPSCTAGDPDAALTVALVGDSHARMYSTALAQLAERDGFLLTTYLHNSCPFNPIPRDREVRNETVCTAPNSVTMKALLADPPDLVITTWAFNANAHFIEHGATGVPGASGFADYWNQLRDAGSKVLVIADAPEQDQDAVDCVAANYDNPDVCATSRKQALVGLDLLADAAQAAPDATVADFTDAFCTDTICKAVVGNVLVYTDDSHLTDTFAVSLTPRIERAMDSALAS</sequence>
<dbReference type="InterPro" id="IPR050879">
    <property type="entry name" value="Acyltransferase_3"/>
</dbReference>
<dbReference type="AlphaFoldDB" id="A0A542ZDV3"/>
<dbReference type="Pfam" id="PF01757">
    <property type="entry name" value="Acyl_transf_3"/>
    <property type="match status" value="1"/>
</dbReference>
<dbReference type="GO" id="GO:0016747">
    <property type="term" value="F:acyltransferase activity, transferring groups other than amino-acyl groups"/>
    <property type="evidence" value="ECO:0007669"/>
    <property type="project" value="InterPro"/>
</dbReference>
<feature type="transmembrane region" description="Helical" evidence="2">
    <location>
        <begin position="247"/>
        <end position="267"/>
    </location>
</feature>
<feature type="transmembrane region" description="Helical" evidence="2">
    <location>
        <begin position="41"/>
        <end position="57"/>
    </location>
</feature>
<feature type="region of interest" description="Disordered" evidence="1">
    <location>
        <begin position="1"/>
        <end position="32"/>
    </location>
</feature>
<feature type="transmembrane region" description="Helical" evidence="2">
    <location>
        <begin position="179"/>
        <end position="198"/>
    </location>
</feature>
<dbReference type="InterPro" id="IPR002656">
    <property type="entry name" value="Acyl_transf_3_dom"/>
</dbReference>
<evidence type="ECO:0000313" key="5">
    <source>
        <dbReference type="EMBL" id="TQL58498.1"/>
    </source>
</evidence>
<evidence type="ECO:0000313" key="6">
    <source>
        <dbReference type="Proteomes" id="UP000315389"/>
    </source>
</evidence>
<organism evidence="5 6">
    <name type="scientific">Rarobacter faecitabidus</name>
    <dbReference type="NCBI Taxonomy" id="13243"/>
    <lineage>
        <taxon>Bacteria</taxon>
        <taxon>Bacillati</taxon>
        <taxon>Actinomycetota</taxon>
        <taxon>Actinomycetes</taxon>
        <taxon>Micrococcales</taxon>
        <taxon>Rarobacteraceae</taxon>
        <taxon>Rarobacter</taxon>
    </lineage>
</organism>
<feature type="transmembrane region" description="Helical" evidence="2">
    <location>
        <begin position="301"/>
        <end position="321"/>
    </location>
</feature>
<evidence type="ECO:0000259" key="3">
    <source>
        <dbReference type="Pfam" id="PF01757"/>
    </source>
</evidence>
<reference evidence="5 6" key="1">
    <citation type="submission" date="2019-06" db="EMBL/GenBank/DDBJ databases">
        <title>Sequencing the genomes of 1000 actinobacteria strains.</title>
        <authorList>
            <person name="Klenk H.-P."/>
        </authorList>
    </citation>
    <scope>NUCLEOTIDE SEQUENCE [LARGE SCALE GENOMIC DNA]</scope>
    <source>
        <strain evidence="5 6">DSM 4813</strain>
    </source>
</reference>
<feature type="transmembrane region" description="Helical" evidence="2">
    <location>
        <begin position="375"/>
        <end position="393"/>
    </location>
</feature>
<feature type="transmembrane region" description="Helical" evidence="2">
    <location>
        <begin position="63"/>
        <end position="84"/>
    </location>
</feature>
<protein>
    <submittedName>
        <fullName evidence="5">Peptidoglycan/LPS O-acetylase OafA/YrhL</fullName>
    </submittedName>
</protein>
<comment type="caution">
    <text evidence="5">The sequence shown here is derived from an EMBL/GenBank/DDBJ whole genome shotgun (WGS) entry which is preliminary data.</text>
</comment>
<keyword evidence="2" id="KW-1133">Transmembrane helix</keyword>
<feature type="domain" description="Acyltransferase 3" evidence="3">
    <location>
        <begin position="38"/>
        <end position="389"/>
    </location>
</feature>
<feature type="transmembrane region" description="Helical" evidence="2">
    <location>
        <begin position="105"/>
        <end position="124"/>
    </location>
</feature>
<dbReference type="RefSeq" id="WP_170222690.1">
    <property type="nucleotide sequence ID" value="NZ_BAAASV010000002.1"/>
</dbReference>
<evidence type="ECO:0000256" key="1">
    <source>
        <dbReference type="SAM" id="MobiDB-lite"/>
    </source>
</evidence>
<accession>A0A542ZDV3</accession>
<keyword evidence="2" id="KW-0472">Membrane</keyword>
<proteinExistence type="predicted"/>
<dbReference type="Proteomes" id="UP000315389">
    <property type="component" value="Unassembled WGS sequence"/>
</dbReference>
<dbReference type="PANTHER" id="PTHR23028">
    <property type="entry name" value="ACETYLTRANSFERASE"/>
    <property type="match status" value="1"/>
</dbReference>